<dbReference type="Proteomes" id="UP001274896">
    <property type="component" value="Unassembled WGS sequence"/>
</dbReference>
<accession>A0AAE0V304</accession>
<reference evidence="1" key="1">
    <citation type="submission" date="2023-06" db="EMBL/GenBank/DDBJ databases">
        <title>Male Hemibagrus guttatus genome.</title>
        <authorList>
            <person name="Bian C."/>
        </authorList>
    </citation>
    <scope>NUCLEOTIDE SEQUENCE</scope>
    <source>
        <strain evidence="1">Male_cb2023</strain>
        <tissue evidence="1">Muscle</tissue>
    </source>
</reference>
<proteinExistence type="predicted"/>
<keyword evidence="2" id="KW-1185">Reference proteome</keyword>
<sequence length="44" mass="4851">MACSLPKALHMAYSSCTSSRDRVLFQSKSNVTGLDMMENCHVVT</sequence>
<evidence type="ECO:0000313" key="1">
    <source>
        <dbReference type="EMBL" id="KAK3537729.1"/>
    </source>
</evidence>
<organism evidence="1 2">
    <name type="scientific">Hemibagrus guttatus</name>
    <dbReference type="NCBI Taxonomy" id="175788"/>
    <lineage>
        <taxon>Eukaryota</taxon>
        <taxon>Metazoa</taxon>
        <taxon>Chordata</taxon>
        <taxon>Craniata</taxon>
        <taxon>Vertebrata</taxon>
        <taxon>Euteleostomi</taxon>
        <taxon>Actinopterygii</taxon>
        <taxon>Neopterygii</taxon>
        <taxon>Teleostei</taxon>
        <taxon>Ostariophysi</taxon>
        <taxon>Siluriformes</taxon>
        <taxon>Bagridae</taxon>
        <taxon>Hemibagrus</taxon>
    </lineage>
</organism>
<dbReference type="EMBL" id="JAUCMX010000008">
    <property type="protein sequence ID" value="KAK3537729.1"/>
    <property type="molecule type" value="Genomic_DNA"/>
</dbReference>
<dbReference type="AlphaFoldDB" id="A0AAE0V304"/>
<comment type="caution">
    <text evidence="1">The sequence shown here is derived from an EMBL/GenBank/DDBJ whole genome shotgun (WGS) entry which is preliminary data.</text>
</comment>
<gene>
    <name evidence="1" type="ORF">QTP70_017879</name>
</gene>
<evidence type="ECO:0000313" key="2">
    <source>
        <dbReference type="Proteomes" id="UP001274896"/>
    </source>
</evidence>
<protein>
    <submittedName>
        <fullName evidence="1">Uncharacterized protein</fullName>
    </submittedName>
</protein>
<name>A0AAE0V304_9TELE</name>